<dbReference type="AlphaFoldDB" id="H8Z1J9"/>
<reference evidence="2" key="1">
    <citation type="submission" date="2011-06" db="EMBL/GenBank/DDBJ databases">
        <authorList>
            <consortium name="US DOE Joint Genome Institute (JGI-PGF)"/>
            <person name="Lucas S."/>
            <person name="Han J."/>
            <person name="Lapidus A."/>
            <person name="Cheng J.-F."/>
            <person name="Goodwin L."/>
            <person name="Pitluck S."/>
            <person name="Peters L."/>
            <person name="Land M.L."/>
            <person name="Hauser L."/>
            <person name="Vogl K."/>
            <person name="Liu Z."/>
            <person name="Overmann J."/>
            <person name="Frigaard N.-U."/>
            <person name="Bryant D.A."/>
            <person name="Woyke T.J."/>
        </authorList>
    </citation>
    <scope>NUCLEOTIDE SEQUENCE [LARGE SCALE GENOMIC DNA]</scope>
    <source>
        <strain evidence="2">970</strain>
    </source>
</reference>
<dbReference type="EMBL" id="JH603169">
    <property type="protein sequence ID" value="EIC21444.1"/>
    <property type="molecule type" value="Genomic_DNA"/>
</dbReference>
<dbReference type="RefSeq" id="WP_009148029.1">
    <property type="nucleotide sequence ID" value="NZ_CP121471.1"/>
</dbReference>
<organism evidence="1 2">
    <name type="scientific">Thiorhodovibrio frisius</name>
    <dbReference type="NCBI Taxonomy" id="631362"/>
    <lineage>
        <taxon>Bacteria</taxon>
        <taxon>Pseudomonadati</taxon>
        <taxon>Pseudomonadota</taxon>
        <taxon>Gammaproteobacteria</taxon>
        <taxon>Chromatiales</taxon>
        <taxon>Chromatiaceae</taxon>
        <taxon>Thiorhodovibrio</taxon>
    </lineage>
</organism>
<protein>
    <submittedName>
        <fullName evidence="1">Uncharacterized protein</fullName>
    </submittedName>
</protein>
<proteinExistence type="predicted"/>
<reference evidence="1 2" key="2">
    <citation type="submission" date="2011-11" db="EMBL/GenBank/DDBJ databases">
        <authorList>
            <consortium name="US DOE Joint Genome Institute"/>
            <person name="Lucas S."/>
            <person name="Han J."/>
            <person name="Lapidus A."/>
            <person name="Cheng J.-F."/>
            <person name="Goodwin L."/>
            <person name="Pitluck S."/>
            <person name="Peters L."/>
            <person name="Ovchinnikova G."/>
            <person name="Zhang X."/>
            <person name="Detter J.C."/>
            <person name="Han C."/>
            <person name="Tapia R."/>
            <person name="Land M."/>
            <person name="Hauser L."/>
            <person name="Kyrpides N."/>
            <person name="Ivanova N."/>
            <person name="Pagani I."/>
            <person name="Vogl K."/>
            <person name="Liu Z."/>
            <person name="Overmann J."/>
            <person name="Frigaard N.-U."/>
            <person name="Bryant D."/>
            <person name="Woyke T."/>
        </authorList>
    </citation>
    <scope>NUCLEOTIDE SEQUENCE [LARGE SCALE GENOMIC DNA]</scope>
    <source>
        <strain evidence="1 2">970</strain>
    </source>
</reference>
<evidence type="ECO:0000313" key="2">
    <source>
        <dbReference type="Proteomes" id="UP000002964"/>
    </source>
</evidence>
<evidence type="ECO:0000313" key="1">
    <source>
        <dbReference type="EMBL" id="EIC21444.1"/>
    </source>
</evidence>
<accession>H8Z1J9</accession>
<sequence length="228" mass="25585">MGEFAPKPAQNIPVALRLVTRITSWTVSTLRWLTTEPMATAPPGAEEFYLYVYQWQESGGAVRKTVSVLRNLLEFAAQADSEYEALSRVPPDLFVYSDDLEAALVQAHRDHFDEPLYHHNQPDWVPNLHGIQGLVKDCPEALRGLVSLKPSSQTRSRAEKKAETKARDDRIQEAFADAWRAGIAKMASTGAPKPLKEKICEALANNKDLNPDGITASRIERIVRRPRR</sequence>
<dbReference type="HOGENOM" id="CLU_1214332_0_0_6"/>
<name>H8Z1J9_9GAMM</name>
<dbReference type="Proteomes" id="UP000002964">
    <property type="component" value="Unassembled WGS sequence"/>
</dbReference>
<dbReference type="STRING" id="631362.Thi970DRAFT_01652"/>
<keyword evidence="2" id="KW-1185">Reference proteome</keyword>
<gene>
    <name evidence="1" type="ORF">Thi970DRAFT_01652</name>
</gene>